<dbReference type="InterPro" id="IPR046335">
    <property type="entry name" value="LacI/GalR-like_sensor"/>
</dbReference>
<feature type="domain" description="HTH cro/C1-type" evidence="6">
    <location>
        <begin position="3"/>
        <end position="50"/>
    </location>
</feature>
<protein>
    <submittedName>
        <fullName evidence="7">Transcriptional regulator, LacI family</fullName>
    </submittedName>
</protein>
<evidence type="ECO:0000256" key="1">
    <source>
        <dbReference type="ARBA" id="ARBA00022491"/>
    </source>
</evidence>
<evidence type="ECO:0000313" key="7">
    <source>
        <dbReference type="EMBL" id="SET35909.1"/>
    </source>
</evidence>
<evidence type="ECO:0000313" key="8">
    <source>
        <dbReference type="Proteomes" id="UP000199820"/>
    </source>
</evidence>
<keyword evidence="2" id="KW-0805">Transcription regulation</keyword>
<dbReference type="PROSITE" id="PS50943">
    <property type="entry name" value="HTH_CROC1"/>
    <property type="match status" value="1"/>
</dbReference>
<dbReference type="CDD" id="cd06291">
    <property type="entry name" value="PBP1_Qymf-like"/>
    <property type="match status" value="1"/>
</dbReference>
<dbReference type="PRINTS" id="PR00036">
    <property type="entry name" value="HTHLACI"/>
</dbReference>
<evidence type="ECO:0000259" key="5">
    <source>
        <dbReference type="PROSITE" id="PS50932"/>
    </source>
</evidence>
<organism evidence="7 8">
    <name type="scientific">[Clostridium] aminophilum</name>
    <dbReference type="NCBI Taxonomy" id="1526"/>
    <lineage>
        <taxon>Bacteria</taxon>
        <taxon>Bacillati</taxon>
        <taxon>Bacillota</taxon>
        <taxon>Clostridia</taxon>
        <taxon>Lachnospirales</taxon>
        <taxon>Lachnospiraceae</taxon>
    </lineage>
</organism>
<accession>A0A1I0DV89</accession>
<dbReference type="SMART" id="SM00354">
    <property type="entry name" value="HTH_LACI"/>
    <property type="match status" value="1"/>
</dbReference>
<dbReference type="GO" id="GO:0000976">
    <property type="term" value="F:transcription cis-regulatory region binding"/>
    <property type="evidence" value="ECO:0007669"/>
    <property type="project" value="TreeGrafter"/>
</dbReference>
<dbReference type="PANTHER" id="PTHR30146">
    <property type="entry name" value="LACI-RELATED TRANSCRIPTIONAL REPRESSOR"/>
    <property type="match status" value="1"/>
</dbReference>
<evidence type="ECO:0000256" key="4">
    <source>
        <dbReference type="ARBA" id="ARBA00023163"/>
    </source>
</evidence>
<dbReference type="Pfam" id="PF00356">
    <property type="entry name" value="LacI"/>
    <property type="match status" value="1"/>
</dbReference>
<dbReference type="PROSITE" id="PS00356">
    <property type="entry name" value="HTH_LACI_1"/>
    <property type="match status" value="1"/>
</dbReference>
<dbReference type="PANTHER" id="PTHR30146:SF95">
    <property type="entry name" value="RIBOSE OPERON REPRESSOR"/>
    <property type="match status" value="1"/>
</dbReference>
<evidence type="ECO:0000259" key="6">
    <source>
        <dbReference type="PROSITE" id="PS50943"/>
    </source>
</evidence>
<dbReference type="InterPro" id="IPR010982">
    <property type="entry name" value="Lambda_DNA-bd_dom_sf"/>
</dbReference>
<dbReference type="SUPFAM" id="SSF47413">
    <property type="entry name" value="lambda repressor-like DNA-binding domains"/>
    <property type="match status" value="1"/>
</dbReference>
<sequence>MASIRDVARLAGVSPSTVSRVMNGTANVNDEKVKRVQQAIEETGFRPNELARMLYRKSSNIIGVIVPNIENPFFSEIARSIEEESYKHGYRILLCSSNDDTQKEQINIQMLVRMKADGIILMTNSTTEDYANIIVDVPVVVVDRRVVMGNEVAYIQADHYEGGRLALKHLVECGCRSIVCMRGPLELTSGRDRYRGYETAAKENDIRIQVVDAGYSFKDGDGATENLLRDYPDVDGIIAPNDMVALAVYKNLFRRGIRVPEDVQLIGFDDIPLAELLTPELTTIEQPIRTMGRMAVEIIVKNSAGEPFEKDNILPVKLVRRETTGCLSEMK</sequence>
<keyword evidence="4" id="KW-0804">Transcription</keyword>
<dbReference type="CDD" id="cd01392">
    <property type="entry name" value="HTH_LacI"/>
    <property type="match status" value="1"/>
</dbReference>
<dbReference type="PROSITE" id="PS50932">
    <property type="entry name" value="HTH_LACI_2"/>
    <property type="match status" value="1"/>
</dbReference>
<dbReference type="GO" id="GO:0003700">
    <property type="term" value="F:DNA-binding transcription factor activity"/>
    <property type="evidence" value="ECO:0007669"/>
    <property type="project" value="TreeGrafter"/>
</dbReference>
<dbReference type="AlphaFoldDB" id="A0A1I0DV89"/>
<keyword evidence="1" id="KW-0678">Repressor</keyword>
<dbReference type="STRING" id="1526.SAMN02910262_02365"/>
<proteinExistence type="predicted"/>
<evidence type="ECO:0000256" key="2">
    <source>
        <dbReference type="ARBA" id="ARBA00023015"/>
    </source>
</evidence>
<keyword evidence="8" id="KW-1185">Reference proteome</keyword>
<reference evidence="7 8" key="1">
    <citation type="submission" date="2016-10" db="EMBL/GenBank/DDBJ databases">
        <authorList>
            <person name="de Groot N.N."/>
        </authorList>
    </citation>
    <scope>NUCLEOTIDE SEQUENCE [LARGE SCALE GENOMIC DNA]</scope>
    <source>
        <strain evidence="7 8">KH1P1</strain>
    </source>
</reference>
<feature type="domain" description="HTH lacI-type" evidence="5">
    <location>
        <begin position="2"/>
        <end position="56"/>
    </location>
</feature>
<name>A0A1I0DV89_9FIRM</name>
<dbReference type="RefSeq" id="WP_074649211.1">
    <property type="nucleotide sequence ID" value="NZ_FOIL01000014.1"/>
</dbReference>
<dbReference type="eggNOG" id="COG1609">
    <property type="taxonomic scope" value="Bacteria"/>
</dbReference>
<dbReference type="Gene3D" id="1.10.260.40">
    <property type="entry name" value="lambda repressor-like DNA-binding domains"/>
    <property type="match status" value="1"/>
</dbReference>
<dbReference type="EMBL" id="FOIL01000014">
    <property type="protein sequence ID" value="SET35909.1"/>
    <property type="molecule type" value="Genomic_DNA"/>
</dbReference>
<evidence type="ECO:0000256" key="3">
    <source>
        <dbReference type="ARBA" id="ARBA00023125"/>
    </source>
</evidence>
<dbReference type="SUPFAM" id="SSF53822">
    <property type="entry name" value="Periplasmic binding protein-like I"/>
    <property type="match status" value="1"/>
</dbReference>
<dbReference type="InterPro" id="IPR001387">
    <property type="entry name" value="Cro/C1-type_HTH"/>
</dbReference>
<dbReference type="Proteomes" id="UP000199820">
    <property type="component" value="Unassembled WGS sequence"/>
</dbReference>
<dbReference type="OrthoDB" id="9796186at2"/>
<keyword evidence="3" id="KW-0238">DNA-binding</keyword>
<dbReference type="InterPro" id="IPR028082">
    <property type="entry name" value="Peripla_BP_I"/>
</dbReference>
<dbReference type="Pfam" id="PF13377">
    <property type="entry name" value="Peripla_BP_3"/>
    <property type="match status" value="1"/>
</dbReference>
<gene>
    <name evidence="7" type="ORF">SAMN04487771_101442</name>
</gene>
<dbReference type="InterPro" id="IPR000843">
    <property type="entry name" value="HTH_LacI"/>
</dbReference>
<dbReference type="Gene3D" id="3.40.50.2300">
    <property type="match status" value="2"/>
</dbReference>